<dbReference type="PROSITE" id="PS50948">
    <property type="entry name" value="PAN"/>
    <property type="match status" value="1"/>
</dbReference>
<accession>A0A0N4U4X9</accession>
<reference evidence="3" key="1">
    <citation type="submission" date="2016-04" db="UniProtKB">
        <authorList>
            <consortium name="WormBaseParasite"/>
        </authorList>
    </citation>
    <scope>IDENTIFICATION</scope>
</reference>
<dbReference type="SUPFAM" id="SSF57414">
    <property type="entry name" value="Hairpin loop containing domain-like"/>
    <property type="match status" value="2"/>
</dbReference>
<organism evidence="2 3">
    <name type="scientific">Dracunculus medinensis</name>
    <name type="common">Guinea worm</name>
    <dbReference type="NCBI Taxonomy" id="318479"/>
    <lineage>
        <taxon>Eukaryota</taxon>
        <taxon>Metazoa</taxon>
        <taxon>Ecdysozoa</taxon>
        <taxon>Nematoda</taxon>
        <taxon>Chromadorea</taxon>
        <taxon>Rhabditida</taxon>
        <taxon>Spirurina</taxon>
        <taxon>Dracunculoidea</taxon>
        <taxon>Dracunculidae</taxon>
        <taxon>Dracunculus</taxon>
    </lineage>
</organism>
<dbReference type="GO" id="GO:0009653">
    <property type="term" value="P:anatomical structure morphogenesis"/>
    <property type="evidence" value="ECO:0007669"/>
    <property type="project" value="TreeGrafter"/>
</dbReference>
<dbReference type="InterPro" id="IPR003609">
    <property type="entry name" value="Pan_app"/>
</dbReference>
<dbReference type="AlphaFoldDB" id="A0A0N4U4X9"/>
<proteinExistence type="predicted"/>
<dbReference type="Proteomes" id="UP000038040">
    <property type="component" value="Unplaced"/>
</dbReference>
<feature type="domain" description="Apple" evidence="1">
    <location>
        <begin position="73"/>
        <end position="153"/>
    </location>
</feature>
<dbReference type="Gene3D" id="3.50.4.10">
    <property type="entry name" value="Hepatocyte Growth Factor"/>
    <property type="match status" value="1"/>
</dbReference>
<name>A0A0N4U4X9_DRAME</name>
<dbReference type="PANTHER" id="PTHR47327:SF17">
    <property type="entry name" value="CUTICLIN-LIKE"/>
    <property type="match status" value="1"/>
</dbReference>
<evidence type="ECO:0000313" key="2">
    <source>
        <dbReference type="Proteomes" id="UP000038040"/>
    </source>
</evidence>
<sequence length="237" mass="27611">LETKEWYINIFTTQNSRVNCKAALFNNQKSTCILSMVSINDVNNPRKYFKHDKNFDLYENNCFKSDKERSLQCRFVRMHSSGLTDVFDEKLSGLSDEIKCEKECLNWKHGICQSYIYDKNLKECFLSHATSRSLGRNFITIDDNLSFGELDDCMELQLSCKADGFQLSGWSLKLFNGTFKIKKAKEKHCERFFKDTEPQTVYTAVVMLKEGSTDLITFRDKIIQANHLYKSIIHLPI</sequence>
<protein>
    <submittedName>
        <fullName evidence="3">Apple domain-containing protein</fullName>
    </submittedName>
</protein>
<dbReference type="WBParaSite" id="DME_0000187301-mRNA-1">
    <property type="protein sequence ID" value="DME_0000187301-mRNA-1"/>
    <property type="gene ID" value="DME_0000187301"/>
</dbReference>
<evidence type="ECO:0000313" key="3">
    <source>
        <dbReference type="WBParaSite" id="DME_0000187301-mRNA-1"/>
    </source>
</evidence>
<dbReference type="PANTHER" id="PTHR47327">
    <property type="entry name" value="FI18240P1-RELATED"/>
    <property type="match status" value="1"/>
</dbReference>
<dbReference type="InterPro" id="IPR052774">
    <property type="entry name" value="Celegans_DevNeuronal_Protein"/>
</dbReference>
<evidence type="ECO:0000259" key="1">
    <source>
        <dbReference type="PROSITE" id="PS50948"/>
    </source>
</evidence>
<dbReference type="Pfam" id="PF00024">
    <property type="entry name" value="PAN_1"/>
    <property type="match status" value="2"/>
</dbReference>